<evidence type="ECO:0000313" key="5">
    <source>
        <dbReference type="Proteomes" id="UP000577697"/>
    </source>
</evidence>
<accession>A0AAC9FEA3</accession>
<reference evidence="3 5" key="2">
    <citation type="submission" date="2020-08" db="EMBL/GenBank/DDBJ databases">
        <title>Genomic Encyclopedia of Type Strains, Phase IV (KMG-IV): sequencing the most valuable type-strain genomes for metagenomic binning, comparative biology and taxonomic classification.</title>
        <authorList>
            <person name="Goeker M."/>
        </authorList>
    </citation>
    <scope>NUCLEOTIDE SEQUENCE [LARGE SCALE GENOMIC DNA]</scope>
    <source>
        <strain evidence="3 5">DSM 10368</strain>
    </source>
</reference>
<dbReference type="Proteomes" id="UP000577697">
    <property type="component" value="Unassembled WGS sequence"/>
</dbReference>
<feature type="region of interest" description="Disordered" evidence="1">
    <location>
        <begin position="1"/>
        <end position="26"/>
    </location>
</feature>
<evidence type="ECO:0000256" key="1">
    <source>
        <dbReference type="SAM" id="MobiDB-lite"/>
    </source>
</evidence>
<protein>
    <submittedName>
        <fullName evidence="2">Uncharacterized protein</fullName>
    </submittedName>
</protein>
<dbReference type="AlphaFoldDB" id="A0AAC9FEA3"/>
<reference evidence="2 4" key="1">
    <citation type="submission" date="2016-03" db="EMBL/GenBank/DDBJ databases">
        <title>Complete genome of Aminobacter aminovorans KCTC 2477.</title>
        <authorList>
            <person name="Kim K.M."/>
        </authorList>
    </citation>
    <scope>NUCLEOTIDE SEQUENCE [LARGE SCALE GENOMIC DNA]</scope>
    <source>
        <strain evidence="2 4">KCTC 2477</strain>
    </source>
</reference>
<dbReference type="Proteomes" id="UP000075755">
    <property type="component" value="Chromosome"/>
</dbReference>
<dbReference type="EMBL" id="CP015005">
    <property type="protein sequence ID" value="AMS43993.1"/>
    <property type="molecule type" value="Genomic_DNA"/>
</dbReference>
<evidence type="ECO:0000313" key="4">
    <source>
        <dbReference type="Proteomes" id="UP000075755"/>
    </source>
</evidence>
<proteinExistence type="predicted"/>
<dbReference type="EMBL" id="JACICB010000006">
    <property type="protein sequence ID" value="MBB3705617.1"/>
    <property type="molecule type" value="Genomic_DNA"/>
</dbReference>
<keyword evidence="5" id="KW-1185">Reference proteome</keyword>
<dbReference type="KEGG" id="aak:AA2016_5085"/>
<sequence>MAVGKAIGGRRKATQNRDTAGREKEIAKGGDTSLDYMLKLI</sequence>
<evidence type="ECO:0000313" key="3">
    <source>
        <dbReference type="EMBL" id="MBB3705617.1"/>
    </source>
</evidence>
<organism evidence="2 4">
    <name type="scientific">Aminobacter aminovorans</name>
    <name type="common">Chelatobacter heintzii</name>
    <dbReference type="NCBI Taxonomy" id="83263"/>
    <lineage>
        <taxon>Bacteria</taxon>
        <taxon>Pseudomonadati</taxon>
        <taxon>Pseudomonadota</taxon>
        <taxon>Alphaproteobacteria</taxon>
        <taxon>Hyphomicrobiales</taxon>
        <taxon>Phyllobacteriaceae</taxon>
        <taxon>Aminobacter</taxon>
    </lineage>
</organism>
<gene>
    <name evidence="2" type="ORF">AA2016_5085</name>
    <name evidence="3" type="ORF">FHS67_001932</name>
</gene>
<evidence type="ECO:0000313" key="2">
    <source>
        <dbReference type="EMBL" id="AMS43993.1"/>
    </source>
</evidence>
<name>A0AAC9FEA3_AMIAI</name>